<dbReference type="SUPFAM" id="SSF53335">
    <property type="entry name" value="S-adenosyl-L-methionine-dependent methyltransferases"/>
    <property type="match status" value="1"/>
</dbReference>
<protein>
    <submittedName>
        <fullName evidence="2">FkbM family methyltransferase</fullName>
    </submittedName>
</protein>
<sequence length="245" mass="27896">MSPSYLALRWMRFLRSVAKRTRTTFLYNHKIHGRLLLDSSEPMSLALYSGYEYETDEFALIQTHLQTHPTDVFLDIGANWGGYSLLAARCGVPQIEAFEPNRKVFGLLAANITLNRFHNQIRAWNIAAGDTDCETELHIDPRATEVSTLSPDAMPKRWQFSSIQSCFVRRIGDFLPIRDKTVFIKVDVEGFEQQAIAGLNSILRNNKVHMMVEVLNDQHTFEAFADAHGLKLRSQFGSNFILESA</sequence>
<dbReference type="InterPro" id="IPR029063">
    <property type="entry name" value="SAM-dependent_MTases_sf"/>
</dbReference>
<name>A0A926NZE5_9HYPH</name>
<dbReference type="GO" id="GO:0032259">
    <property type="term" value="P:methylation"/>
    <property type="evidence" value="ECO:0007669"/>
    <property type="project" value="UniProtKB-KW"/>
</dbReference>
<evidence type="ECO:0000313" key="2">
    <source>
        <dbReference type="EMBL" id="MBD1548234.1"/>
    </source>
</evidence>
<evidence type="ECO:0000313" key="3">
    <source>
        <dbReference type="Proteomes" id="UP000598467"/>
    </source>
</evidence>
<feature type="domain" description="Methyltransferase FkbM" evidence="1">
    <location>
        <begin position="75"/>
        <end position="223"/>
    </location>
</feature>
<dbReference type="RefSeq" id="WP_190292926.1">
    <property type="nucleotide sequence ID" value="NZ_JABFCZ010000021.1"/>
</dbReference>
<keyword evidence="2" id="KW-0808">Transferase</keyword>
<accession>A0A926NZE5</accession>
<dbReference type="InterPro" id="IPR006342">
    <property type="entry name" value="FkbM_mtfrase"/>
</dbReference>
<proteinExistence type="predicted"/>
<gene>
    <name evidence="2" type="ORF">HK439_18375</name>
</gene>
<dbReference type="Gene3D" id="3.40.50.150">
    <property type="entry name" value="Vaccinia Virus protein VP39"/>
    <property type="match status" value="1"/>
</dbReference>
<dbReference type="InterPro" id="IPR052514">
    <property type="entry name" value="SAM-dependent_MTase"/>
</dbReference>
<dbReference type="PANTHER" id="PTHR34203">
    <property type="entry name" value="METHYLTRANSFERASE, FKBM FAMILY PROTEIN"/>
    <property type="match status" value="1"/>
</dbReference>
<reference evidence="2" key="1">
    <citation type="submission" date="2020-05" db="EMBL/GenBank/DDBJ databases">
        <title>Identification of trans-AT polyketide cluster in two marine bacteria, producers of a novel glutaramide-containing polyketide sesbanimide D and analogs.</title>
        <authorList>
            <person name="Kacar D."/>
            <person name="Rodriguez P."/>
            <person name="Canedo L."/>
            <person name="Gonzalez E."/>
            <person name="Galan B."/>
            <person name="De La Calle F."/>
            <person name="Garcia J.L."/>
        </authorList>
    </citation>
    <scope>NUCLEOTIDE SEQUENCE</scope>
    <source>
        <strain evidence="2">PHM038</strain>
    </source>
</reference>
<evidence type="ECO:0000259" key="1">
    <source>
        <dbReference type="Pfam" id="PF05050"/>
    </source>
</evidence>
<comment type="caution">
    <text evidence="2">The sequence shown here is derived from an EMBL/GenBank/DDBJ whole genome shotgun (WGS) entry which is preliminary data.</text>
</comment>
<dbReference type="GO" id="GO:0008168">
    <property type="term" value="F:methyltransferase activity"/>
    <property type="evidence" value="ECO:0007669"/>
    <property type="project" value="UniProtKB-KW"/>
</dbReference>
<dbReference type="NCBIfam" id="TIGR01444">
    <property type="entry name" value="fkbM_fam"/>
    <property type="match status" value="1"/>
</dbReference>
<dbReference type="EMBL" id="JABFCZ010000021">
    <property type="protein sequence ID" value="MBD1548234.1"/>
    <property type="molecule type" value="Genomic_DNA"/>
</dbReference>
<keyword evidence="2" id="KW-0489">Methyltransferase</keyword>
<dbReference type="AlphaFoldDB" id="A0A926NZE5"/>
<dbReference type="Pfam" id="PF05050">
    <property type="entry name" value="Methyltransf_21"/>
    <property type="match status" value="1"/>
</dbReference>
<dbReference type="PANTHER" id="PTHR34203:SF15">
    <property type="entry name" value="SLL1173 PROTEIN"/>
    <property type="match status" value="1"/>
</dbReference>
<dbReference type="Proteomes" id="UP000598467">
    <property type="component" value="Unassembled WGS sequence"/>
</dbReference>
<organism evidence="2 3">
    <name type="scientific">Roseibium aggregatum</name>
    <dbReference type="NCBI Taxonomy" id="187304"/>
    <lineage>
        <taxon>Bacteria</taxon>
        <taxon>Pseudomonadati</taxon>
        <taxon>Pseudomonadota</taxon>
        <taxon>Alphaproteobacteria</taxon>
        <taxon>Hyphomicrobiales</taxon>
        <taxon>Stappiaceae</taxon>
        <taxon>Roseibium</taxon>
    </lineage>
</organism>